<evidence type="ECO:0000259" key="2">
    <source>
        <dbReference type="Pfam" id="PF13614"/>
    </source>
</evidence>
<dbReference type="RefSeq" id="WP_051521339.1">
    <property type="nucleotide sequence ID" value="NZ_KK088582.1"/>
</dbReference>
<dbReference type="GO" id="GO:0051782">
    <property type="term" value="P:negative regulation of cell division"/>
    <property type="evidence" value="ECO:0007669"/>
    <property type="project" value="TreeGrafter"/>
</dbReference>
<dbReference type="InterPro" id="IPR025669">
    <property type="entry name" value="AAA_dom"/>
</dbReference>
<evidence type="ECO:0000313" key="4">
    <source>
        <dbReference type="Proteomes" id="UP000019666"/>
    </source>
</evidence>
<dbReference type="STRING" id="442562.Rumeso_00579"/>
<evidence type="ECO:0000256" key="1">
    <source>
        <dbReference type="SAM" id="MobiDB-lite"/>
    </source>
</evidence>
<dbReference type="Pfam" id="PF13614">
    <property type="entry name" value="AAA_31"/>
    <property type="match status" value="1"/>
</dbReference>
<gene>
    <name evidence="3" type="ORF">Rumeso_00579</name>
</gene>
<organism evidence="3 4">
    <name type="scientific">Rubellimicrobium mesophilum DSM 19309</name>
    <dbReference type="NCBI Taxonomy" id="442562"/>
    <lineage>
        <taxon>Bacteria</taxon>
        <taxon>Pseudomonadati</taxon>
        <taxon>Pseudomonadota</taxon>
        <taxon>Alphaproteobacteria</taxon>
        <taxon>Rhodobacterales</taxon>
        <taxon>Roseobacteraceae</taxon>
        <taxon>Rubellimicrobium</taxon>
    </lineage>
</organism>
<dbReference type="PATRIC" id="fig|442562.3.peg.578"/>
<keyword evidence="4" id="KW-1185">Reference proteome</keyword>
<proteinExistence type="predicted"/>
<dbReference type="PANTHER" id="PTHR43384">
    <property type="entry name" value="SEPTUM SITE-DETERMINING PROTEIN MIND HOMOLOG, CHLOROPLASTIC-RELATED"/>
    <property type="match status" value="1"/>
</dbReference>
<dbReference type="AlphaFoldDB" id="A0A017HTL4"/>
<dbReference type="GO" id="GO:0009898">
    <property type="term" value="C:cytoplasmic side of plasma membrane"/>
    <property type="evidence" value="ECO:0007669"/>
    <property type="project" value="TreeGrafter"/>
</dbReference>
<dbReference type="GO" id="GO:0005524">
    <property type="term" value="F:ATP binding"/>
    <property type="evidence" value="ECO:0007669"/>
    <property type="project" value="TreeGrafter"/>
</dbReference>
<dbReference type="PANTHER" id="PTHR43384:SF13">
    <property type="entry name" value="SLR0110 PROTEIN"/>
    <property type="match status" value="1"/>
</dbReference>
<dbReference type="Gene3D" id="3.40.50.300">
    <property type="entry name" value="P-loop containing nucleotide triphosphate hydrolases"/>
    <property type="match status" value="1"/>
</dbReference>
<dbReference type="SUPFAM" id="SSF52540">
    <property type="entry name" value="P-loop containing nucleoside triphosphate hydrolases"/>
    <property type="match status" value="1"/>
</dbReference>
<dbReference type="GO" id="GO:0016887">
    <property type="term" value="F:ATP hydrolysis activity"/>
    <property type="evidence" value="ECO:0007669"/>
    <property type="project" value="TreeGrafter"/>
</dbReference>
<protein>
    <submittedName>
        <fullName evidence="3">Type II/IV secretion system ATPase TadZ/CpaE, associated with Flp pilus assembly</fullName>
    </submittedName>
</protein>
<comment type="caution">
    <text evidence="3">The sequence shown here is derived from an EMBL/GenBank/DDBJ whole genome shotgun (WGS) entry which is preliminary data.</text>
</comment>
<dbReference type="HOGENOM" id="CLU_055440_0_0_5"/>
<sequence length="420" mass="44735">MGRNVALLIEPQSLVACTISRNVQEFDLLIEDMQNVAGDRWGDLTFAEAATFLAQPDSDTLDFVALAIDRQDEGSIDQVRAVIAAARAKGIQVILVAEDVSPTILHQLLREGADAFVPYPLPEGELQRAANRPRSPAPARAAEPAAPGGTPAAPGGHSGVVIPVYSMSGGAGGTTLAVNLAWELATLDKELSARVCLIDLGLQFGSVATLLDLPRREAVLELLSNTEGMDGEVLAGALQTYNDKLHVLTAPLDLVPLDLIDSKDVERLLETARVNFDYVVIDMPPAMADWGEAVLSAAHLCFAVLGLDMRSAQNTLRLKRALTSEGLPFQKIRFAVNRAPGFTDLQGRARVKRMAESLGISIDLQLPEGGRAVAESADQGVPLAEAAPKNALRREIAKLAKQVHEVNLADAAPQKARAHA</sequence>
<name>A0A017HTL4_9RHOB</name>
<dbReference type="GO" id="GO:0005829">
    <property type="term" value="C:cytosol"/>
    <property type="evidence" value="ECO:0007669"/>
    <property type="project" value="TreeGrafter"/>
</dbReference>
<feature type="domain" description="AAA" evidence="2">
    <location>
        <begin position="161"/>
        <end position="301"/>
    </location>
</feature>
<reference evidence="3 4" key="1">
    <citation type="submission" date="2013-02" db="EMBL/GenBank/DDBJ databases">
        <authorList>
            <person name="Fiebig A."/>
            <person name="Goeker M."/>
            <person name="Klenk H.-P.P."/>
        </authorList>
    </citation>
    <scope>NUCLEOTIDE SEQUENCE [LARGE SCALE GENOMIC DNA]</scope>
    <source>
        <strain evidence="3 4">DSM 19309</strain>
    </source>
</reference>
<accession>A0A017HTL4</accession>
<dbReference type="Proteomes" id="UP000019666">
    <property type="component" value="Unassembled WGS sequence"/>
</dbReference>
<dbReference type="InterPro" id="IPR050625">
    <property type="entry name" value="ParA/MinD_ATPase"/>
</dbReference>
<evidence type="ECO:0000313" key="3">
    <source>
        <dbReference type="EMBL" id="EYD77852.1"/>
    </source>
</evidence>
<feature type="region of interest" description="Disordered" evidence="1">
    <location>
        <begin position="128"/>
        <end position="153"/>
    </location>
</feature>
<dbReference type="InterPro" id="IPR027417">
    <property type="entry name" value="P-loop_NTPase"/>
</dbReference>
<dbReference type="OrthoDB" id="8281972at2"/>
<dbReference type="EMBL" id="AOSK01000021">
    <property type="protein sequence ID" value="EYD77852.1"/>
    <property type="molecule type" value="Genomic_DNA"/>
</dbReference>